<keyword evidence="7 9" id="KW-0472">Membrane</keyword>
<dbReference type="InterPro" id="IPR020846">
    <property type="entry name" value="MFS_dom"/>
</dbReference>
<keyword evidence="4" id="KW-1003">Cell membrane</keyword>
<dbReference type="GO" id="GO:0022857">
    <property type="term" value="F:transmembrane transporter activity"/>
    <property type="evidence" value="ECO:0007669"/>
    <property type="project" value="InterPro"/>
</dbReference>
<evidence type="ECO:0000256" key="4">
    <source>
        <dbReference type="ARBA" id="ARBA00022475"/>
    </source>
</evidence>
<dbReference type="AlphaFoldDB" id="A0A4Q2EK09"/>
<keyword evidence="5 9" id="KW-0812">Transmembrane</keyword>
<feature type="transmembrane region" description="Helical" evidence="9">
    <location>
        <begin position="86"/>
        <end position="110"/>
    </location>
</feature>
<reference evidence="11 12" key="1">
    <citation type="submission" date="2018-01" db="EMBL/GenBank/DDBJ databases">
        <title>Lactibacter flavus gen. nov., sp. nov., a novel bacterium of the family Propionibacteriaceae isolated from raw milk and dairy products.</title>
        <authorList>
            <person name="Wenning M."/>
            <person name="Breitenwieser F."/>
            <person name="Huptas C."/>
            <person name="von Neubeck M."/>
            <person name="Busse H.-J."/>
            <person name="Scherer S."/>
        </authorList>
    </citation>
    <scope>NUCLEOTIDE SEQUENCE [LARGE SCALE GENOMIC DNA]</scope>
    <source>
        <strain evidence="11 12">VG341</strain>
    </source>
</reference>
<feature type="compositionally biased region" description="Basic and acidic residues" evidence="8">
    <location>
        <begin position="14"/>
        <end position="23"/>
    </location>
</feature>
<evidence type="ECO:0000313" key="12">
    <source>
        <dbReference type="Proteomes" id="UP000290624"/>
    </source>
</evidence>
<feature type="transmembrane region" description="Helical" evidence="9">
    <location>
        <begin position="406"/>
        <end position="425"/>
    </location>
</feature>
<dbReference type="EMBL" id="PPCV01000003">
    <property type="protein sequence ID" value="RXW32814.1"/>
    <property type="molecule type" value="Genomic_DNA"/>
</dbReference>
<feature type="transmembrane region" description="Helical" evidence="9">
    <location>
        <begin position="177"/>
        <end position="199"/>
    </location>
</feature>
<dbReference type="CDD" id="cd17325">
    <property type="entry name" value="MFS_MdtG_SLC18_like"/>
    <property type="match status" value="1"/>
</dbReference>
<evidence type="ECO:0000256" key="2">
    <source>
        <dbReference type="ARBA" id="ARBA00007520"/>
    </source>
</evidence>
<feature type="transmembrane region" description="Helical" evidence="9">
    <location>
        <begin position="117"/>
        <end position="137"/>
    </location>
</feature>
<dbReference type="PROSITE" id="PS00216">
    <property type="entry name" value="SUGAR_TRANSPORT_1"/>
    <property type="match status" value="1"/>
</dbReference>
<proteinExistence type="inferred from homology"/>
<evidence type="ECO:0000256" key="6">
    <source>
        <dbReference type="ARBA" id="ARBA00022989"/>
    </source>
</evidence>
<dbReference type="Pfam" id="PF07690">
    <property type="entry name" value="MFS_1"/>
    <property type="match status" value="1"/>
</dbReference>
<dbReference type="PANTHER" id="PTHR23517">
    <property type="entry name" value="RESISTANCE PROTEIN MDTM, PUTATIVE-RELATED-RELATED"/>
    <property type="match status" value="1"/>
</dbReference>
<feature type="transmembrane region" description="Helical" evidence="9">
    <location>
        <begin position="143"/>
        <end position="165"/>
    </location>
</feature>
<comment type="caution">
    <text evidence="11">The sequence shown here is derived from an EMBL/GenBank/DDBJ whole genome shotgun (WGS) entry which is preliminary data.</text>
</comment>
<dbReference type="InterPro" id="IPR050171">
    <property type="entry name" value="MFS_Transporters"/>
</dbReference>
<dbReference type="OrthoDB" id="9793283at2"/>
<dbReference type="Proteomes" id="UP000290624">
    <property type="component" value="Unassembled WGS sequence"/>
</dbReference>
<evidence type="ECO:0000256" key="1">
    <source>
        <dbReference type="ARBA" id="ARBA00004651"/>
    </source>
</evidence>
<feature type="transmembrane region" description="Helical" evidence="9">
    <location>
        <begin position="284"/>
        <end position="302"/>
    </location>
</feature>
<accession>A0A4Q2EK09</accession>
<evidence type="ECO:0000256" key="9">
    <source>
        <dbReference type="SAM" id="Phobius"/>
    </source>
</evidence>
<feature type="transmembrane region" description="Helical" evidence="9">
    <location>
        <begin position="205"/>
        <end position="225"/>
    </location>
</feature>
<evidence type="ECO:0000313" key="11">
    <source>
        <dbReference type="EMBL" id="RXW32814.1"/>
    </source>
</evidence>
<comment type="subcellular location">
    <subcellularLocation>
        <location evidence="1">Cell membrane</location>
        <topology evidence="1">Multi-pass membrane protein</topology>
    </subcellularLocation>
</comment>
<dbReference type="SUPFAM" id="SSF103473">
    <property type="entry name" value="MFS general substrate transporter"/>
    <property type="match status" value="1"/>
</dbReference>
<gene>
    <name evidence="11" type="ORF">C1706_05930</name>
</gene>
<keyword evidence="3" id="KW-0813">Transport</keyword>
<feature type="transmembrane region" description="Helical" evidence="9">
    <location>
        <begin position="314"/>
        <end position="334"/>
    </location>
</feature>
<dbReference type="InterPro" id="IPR005829">
    <property type="entry name" value="Sugar_transporter_CS"/>
</dbReference>
<sequence length="439" mass="45847">MGNTAQWGRCSPVGEREHRHRGDNSTGTPRASQDRRAVSAAIRRTREPIPREIWVLVAAALLIALGFGLIAPVLPQFAASFDVGYGAASAIVTVFALARMLFAPGAGALIARFGERWMYIAGLAGVAASSFLCAAAQGYWDLLVWRGLGGIGSVTFSVASMGLLVRLSPVQARGRMSALYGSAFLIGNICGPILGSFLVGFGYRLALFIYGVSVSIAILVVVLFLRDPAAAESSDDARPRVTLHEVWQLPHYRALLASGFANGWSTFGVRIALVPLMASALPTLGAPMAGFALTLFAIGNVIGQQFTGRMVDAVGRRPVLMTGLLISGFSTLVFGWAEMLPVFVGLSLVGGVGASMIQPASQAMMADIIGSNRNGGQALSVFSMAGDLGAIVGTLLAGFIADAFGFGWAFFLTGATLLLSIIPWYRVGRPSAPGAAAST</sequence>
<evidence type="ECO:0000256" key="8">
    <source>
        <dbReference type="SAM" id="MobiDB-lite"/>
    </source>
</evidence>
<dbReference type="InterPro" id="IPR001958">
    <property type="entry name" value="Tet-R_TetA/multi-R_MdtG-like"/>
</dbReference>
<feature type="transmembrane region" description="Helical" evidence="9">
    <location>
        <begin position="378"/>
        <end position="400"/>
    </location>
</feature>
<dbReference type="GO" id="GO:0005886">
    <property type="term" value="C:plasma membrane"/>
    <property type="evidence" value="ECO:0007669"/>
    <property type="project" value="UniProtKB-SubCell"/>
</dbReference>
<organism evidence="11 12">
    <name type="scientific">Propioniciclava flava</name>
    <dbReference type="NCBI Taxonomy" id="2072026"/>
    <lineage>
        <taxon>Bacteria</taxon>
        <taxon>Bacillati</taxon>
        <taxon>Actinomycetota</taxon>
        <taxon>Actinomycetes</taxon>
        <taxon>Propionibacteriales</taxon>
        <taxon>Propionibacteriaceae</taxon>
        <taxon>Propioniciclava</taxon>
    </lineage>
</organism>
<dbReference type="Gene3D" id="1.20.1250.20">
    <property type="entry name" value="MFS general substrate transporter like domains"/>
    <property type="match status" value="2"/>
</dbReference>
<protein>
    <submittedName>
        <fullName evidence="11">MFS transporter</fullName>
    </submittedName>
</protein>
<feature type="transmembrane region" description="Helical" evidence="9">
    <location>
        <begin position="53"/>
        <end position="74"/>
    </location>
</feature>
<evidence type="ECO:0000259" key="10">
    <source>
        <dbReference type="PROSITE" id="PS50850"/>
    </source>
</evidence>
<feature type="transmembrane region" description="Helical" evidence="9">
    <location>
        <begin position="254"/>
        <end position="278"/>
    </location>
</feature>
<evidence type="ECO:0000256" key="5">
    <source>
        <dbReference type="ARBA" id="ARBA00022692"/>
    </source>
</evidence>
<comment type="similarity">
    <text evidence="2">Belongs to the major facilitator superfamily. TCR/Tet family.</text>
</comment>
<keyword evidence="12" id="KW-1185">Reference proteome</keyword>
<dbReference type="PROSITE" id="PS50850">
    <property type="entry name" value="MFS"/>
    <property type="match status" value="1"/>
</dbReference>
<dbReference type="PRINTS" id="PR01035">
    <property type="entry name" value="TCRTETA"/>
</dbReference>
<feature type="domain" description="Major facilitator superfamily (MFS) profile" evidence="10">
    <location>
        <begin position="52"/>
        <end position="432"/>
    </location>
</feature>
<dbReference type="InterPro" id="IPR011701">
    <property type="entry name" value="MFS"/>
</dbReference>
<feature type="region of interest" description="Disordered" evidence="8">
    <location>
        <begin position="1"/>
        <end position="37"/>
    </location>
</feature>
<evidence type="ECO:0000256" key="3">
    <source>
        <dbReference type="ARBA" id="ARBA00022448"/>
    </source>
</evidence>
<feature type="transmembrane region" description="Helical" evidence="9">
    <location>
        <begin position="340"/>
        <end position="357"/>
    </location>
</feature>
<keyword evidence="6 9" id="KW-1133">Transmembrane helix</keyword>
<evidence type="ECO:0000256" key="7">
    <source>
        <dbReference type="ARBA" id="ARBA00023136"/>
    </source>
</evidence>
<dbReference type="InterPro" id="IPR036259">
    <property type="entry name" value="MFS_trans_sf"/>
</dbReference>
<name>A0A4Q2EK09_9ACTN</name>